<dbReference type="PROSITE" id="PS01149">
    <property type="entry name" value="PSI_RSU"/>
    <property type="match status" value="1"/>
</dbReference>
<evidence type="ECO:0000256" key="4">
    <source>
        <dbReference type="PROSITE-ProRule" id="PRU00182"/>
    </source>
</evidence>
<evidence type="ECO:0000256" key="5">
    <source>
        <dbReference type="RuleBase" id="RU003887"/>
    </source>
</evidence>
<evidence type="ECO:0000256" key="3">
    <source>
        <dbReference type="ARBA" id="ARBA00023235"/>
    </source>
</evidence>
<comment type="similarity">
    <text evidence="1 5">Belongs to the pseudouridine synthase RsuA family.</text>
</comment>
<dbReference type="CDD" id="cd00165">
    <property type="entry name" value="S4"/>
    <property type="match status" value="1"/>
</dbReference>
<evidence type="ECO:0000256" key="2">
    <source>
        <dbReference type="ARBA" id="ARBA00022884"/>
    </source>
</evidence>
<dbReference type="SUPFAM" id="SSF55174">
    <property type="entry name" value="Alpha-L RNA-binding motif"/>
    <property type="match status" value="1"/>
</dbReference>
<dbReference type="NCBIfam" id="TIGR00093">
    <property type="entry name" value="pseudouridine synthase"/>
    <property type="match status" value="1"/>
</dbReference>
<dbReference type="Gene3D" id="3.30.70.1560">
    <property type="entry name" value="Alpha-L RNA-binding motif"/>
    <property type="match status" value="1"/>
</dbReference>
<dbReference type="InterPro" id="IPR020094">
    <property type="entry name" value="TruA/RsuA/RluB/E/F_N"/>
</dbReference>
<dbReference type="InterPro" id="IPR018496">
    <property type="entry name" value="PsdUridine_synth_RsuA/RluB_CS"/>
</dbReference>
<sequence>MRLDKFLANMGYGSRKEVKTYVKKKKITVNNQVVRKADMHIEPEQDEIAYNGEIIEYKVYIYIMLNKPGGYLSATEDSKQMTVLDLIAERDKVLDPFPVGRLDKDTEGLLLLTNDGQLAHDLLSPSKHITKTYIAKLDRDISDHDVQLFEKGITLDGGYVTKPAGLRRIEDKEVEIKITEGKFHQIKRMFESLDNKVLYLKRVAMGNVQLDEDLKLGEYRELTKEEWQQLQQK</sequence>
<reference evidence="7 8" key="1">
    <citation type="submission" date="2022-04" db="EMBL/GenBank/DDBJ databases">
        <title>Gracilibacillus sp. isolated from saltern.</title>
        <authorList>
            <person name="Won M."/>
            <person name="Lee C.-M."/>
            <person name="Woen H.-Y."/>
            <person name="Kwon S.-W."/>
        </authorList>
    </citation>
    <scope>NUCLEOTIDE SEQUENCE [LARGE SCALE GENOMIC DNA]</scope>
    <source>
        <strain evidence="7 8">SSWR10-1</strain>
    </source>
</reference>
<proteinExistence type="inferred from homology"/>
<dbReference type="InterPro" id="IPR042092">
    <property type="entry name" value="PsdUridine_s_RsuA/RluB/E/F_cat"/>
</dbReference>
<dbReference type="PANTHER" id="PTHR47683:SF4">
    <property type="entry name" value="PSEUDOURIDINE SYNTHASE"/>
    <property type="match status" value="1"/>
</dbReference>
<dbReference type="Pfam" id="PF00849">
    <property type="entry name" value="PseudoU_synth_2"/>
    <property type="match status" value="1"/>
</dbReference>
<dbReference type="InterPro" id="IPR006145">
    <property type="entry name" value="PsdUridine_synth_RsuA/RluA"/>
</dbReference>
<evidence type="ECO:0000313" key="8">
    <source>
        <dbReference type="Proteomes" id="UP000831782"/>
    </source>
</evidence>
<dbReference type="PROSITE" id="PS50889">
    <property type="entry name" value="S4"/>
    <property type="match status" value="1"/>
</dbReference>
<evidence type="ECO:0000256" key="1">
    <source>
        <dbReference type="ARBA" id="ARBA00008348"/>
    </source>
</evidence>
<dbReference type="InterPro" id="IPR036986">
    <property type="entry name" value="S4_RNA-bd_sf"/>
</dbReference>
<organism evidence="7 8">
    <name type="scientific">Gracilibacillus caseinilyticus</name>
    <dbReference type="NCBI Taxonomy" id="2932256"/>
    <lineage>
        <taxon>Bacteria</taxon>
        <taxon>Bacillati</taxon>
        <taxon>Bacillota</taxon>
        <taxon>Bacilli</taxon>
        <taxon>Bacillales</taxon>
        <taxon>Bacillaceae</taxon>
        <taxon>Gracilibacillus</taxon>
    </lineage>
</organism>
<dbReference type="Proteomes" id="UP000831782">
    <property type="component" value="Chromosome"/>
</dbReference>
<dbReference type="EMBL" id="CP095072">
    <property type="protein sequence ID" value="UOQ50596.1"/>
    <property type="molecule type" value="Genomic_DNA"/>
</dbReference>
<dbReference type="InterPro" id="IPR002942">
    <property type="entry name" value="S4_RNA-bd"/>
</dbReference>
<protein>
    <recommendedName>
        <fullName evidence="5">Pseudouridine synthase</fullName>
        <ecNumber evidence="5">5.4.99.-</ecNumber>
    </recommendedName>
</protein>
<dbReference type="CDD" id="cd02553">
    <property type="entry name" value="PseudoU_synth_RsuA"/>
    <property type="match status" value="1"/>
</dbReference>
<keyword evidence="2 4" id="KW-0694">RNA-binding</keyword>
<dbReference type="SMART" id="SM00363">
    <property type="entry name" value="S4"/>
    <property type="match status" value="1"/>
</dbReference>
<accession>A0ABY4F2Y0</accession>
<keyword evidence="8" id="KW-1185">Reference proteome</keyword>
<dbReference type="Gene3D" id="3.10.290.10">
    <property type="entry name" value="RNA-binding S4 domain"/>
    <property type="match status" value="1"/>
</dbReference>
<feature type="domain" description="RNA-binding S4" evidence="6">
    <location>
        <begin position="1"/>
        <end position="59"/>
    </location>
</feature>
<dbReference type="Gene3D" id="3.30.70.580">
    <property type="entry name" value="Pseudouridine synthase I, catalytic domain, N-terminal subdomain"/>
    <property type="match status" value="1"/>
</dbReference>
<gene>
    <name evidence="7" type="ORF">MUN88_13520</name>
</gene>
<dbReference type="EC" id="5.4.99.-" evidence="5"/>
<dbReference type="PANTHER" id="PTHR47683">
    <property type="entry name" value="PSEUDOURIDINE SYNTHASE FAMILY PROTEIN-RELATED"/>
    <property type="match status" value="1"/>
</dbReference>
<name>A0ABY4F2Y0_9BACI</name>
<evidence type="ECO:0000313" key="7">
    <source>
        <dbReference type="EMBL" id="UOQ50596.1"/>
    </source>
</evidence>
<dbReference type="InterPro" id="IPR020103">
    <property type="entry name" value="PsdUridine_synth_cat_dom_sf"/>
</dbReference>
<dbReference type="SUPFAM" id="SSF55120">
    <property type="entry name" value="Pseudouridine synthase"/>
    <property type="match status" value="1"/>
</dbReference>
<evidence type="ECO:0000259" key="6">
    <source>
        <dbReference type="SMART" id="SM00363"/>
    </source>
</evidence>
<keyword evidence="3 5" id="KW-0413">Isomerase</keyword>
<dbReference type="Pfam" id="PF01479">
    <property type="entry name" value="S4"/>
    <property type="match status" value="1"/>
</dbReference>
<dbReference type="InterPro" id="IPR000748">
    <property type="entry name" value="PsdUridine_synth_RsuA/RluB/E/F"/>
</dbReference>
<dbReference type="InterPro" id="IPR050343">
    <property type="entry name" value="RsuA_PseudoU_synthase"/>
</dbReference>